<accession>K1IM19</accession>
<proteinExistence type="predicted"/>
<dbReference type="Proteomes" id="UP000006087">
    <property type="component" value="Unassembled WGS sequence"/>
</dbReference>
<comment type="caution">
    <text evidence="1">The sequence shown here is derived from an EMBL/GenBank/DDBJ whole genome shotgun (WGS) entry which is preliminary data.</text>
</comment>
<reference evidence="1 2" key="1">
    <citation type="submission" date="2012-06" db="EMBL/GenBank/DDBJ databases">
        <title>The Genome Sequence of Aeromonas veronii AMC34.</title>
        <authorList>
            <consortium name="The Broad Institute Genome Sequencing Platform"/>
            <person name="Earl A."/>
            <person name="Ward D."/>
            <person name="Feldgarden M."/>
            <person name="Gevers D."/>
            <person name="Graf J."/>
            <person name="Tomasi A."/>
            <person name="Horneman A."/>
            <person name="Walker B."/>
            <person name="Young S.K."/>
            <person name="Zeng Q."/>
            <person name="Gargeya S."/>
            <person name="Fitzgerald M."/>
            <person name="Haas B."/>
            <person name="Abouelleil A."/>
            <person name="Alvarado L."/>
            <person name="Arachchi H.M."/>
            <person name="Berlin A.M."/>
            <person name="Chapman S.B."/>
            <person name="Goldberg J."/>
            <person name="Griggs A."/>
            <person name="Gujja S."/>
            <person name="Hansen M."/>
            <person name="Howarth C."/>
            <person name="Imamovic A."/>
            <person name="Larimer J."/>
            <person name="McCowan C."/>
            <person name="Montmayeur A."/>
            <person name="Murphy C."/>
            <person name="Neiman D."/>
            <person name="Pearson M."/>
            <person name="Priest M."/>
            <person name="Roberts A."/>
            <person name="Saif S."/>
            <person name="Shea T."/>
            <person name="Sisk P."/>
            <person name="Sykes S."/>
            <person name="Wortman J."/>
            <person name="Nusbaum C."/>
            <person name="Birren B."/>
        </authorList>
    </citation>
    <scope>NUCLEOTIDE SEQUENCE [LARGE SCALE GENOMIC DNA]</scope>
    <source>
        <strain evidence="1 2">AMC34</strain>
    </source>
</reference>
<evidence type="ECO:0000313" key="1">
    <source>
        <dbReference type="EMBL" id="EKB19221.1"/>
    </source>
</evidence>
<name>K1IM19_AERVE</name>
<sequence length="194" mass="20510">MEKIPCLILAVCIGPLTGCSSIPDKLAESTAIEWPWPDNKPGDNAQAEYLKATAYCVKLQQYYAAGGSSTKAAKFGLAALGTMAGAVFAPIATGSAAIAWSGFSGATNALQISYDQSFDYALVTARRAQIQREMEKGQDAYAEKPTVLSAINLASRCAMAPAQVDQAFMATLNDLRNSGKKPEVVKPPVTPDKK</sequence>
<evidence type="ECO:0000313" key="2">
    <source>
        <dbReference type="Proteomes" id="UP000006087"/>
    </source>
</evidence>
<dbReference type="HOGENOM" id="CLU_1399892_0_0_6"/>
<gene>
    <name evidence="1" type="ORF">HMPREF1168_02995</name>
</gene>
<organism evidence="1 2">
    <name type="scientific">Aeromonas veronii AMC34</name>
    <dbReference type="NCBI Taxonomy" id="1073383"/>
    <lineage>
        <taxon>Bacteria</taxon>
        <taxon>Pseudomonadati</taxon>
        <taxon>Pseudomonadota</taxon>
        <taxon>Gammaproteobacteria</taxon>
        <taxon>Aeromonadales</taxon>
        <taxon>Aeromonadaceae</taxon>
        <taxon>Aeromonas</taxon>
    </lineage>
</organism>
<dbReference type="EMBL" id="AGWU01000020">
    <property type="protein sequence ID" value="EKB19221.1"/>
    <property type="molecule type" value="Genomic_DNA"/>
</dbReference>
<dbReference type="RefSeq" id="WP_005345869.1">
    <property type="nucleotide sequence ID" value="NZ_JH823256.1"/>
</dbReference>
<dbReference type="AlphaFoldDB" id="K1IM19"/>
<protein>
    <submittedName>
        <fullName evidence="1">Uncharacterized protein</fullName>
    </submittedName>
</protein>